<organism evidence="2 3">
    <name type="scientific">Spirosoma agri</name>
    <dbReference type="NCBI Taxonomy" id="1987381"/>
    <lineage>
        <taxon>Bacteria</taxon>
        <taxon>Pseudomonadati</taxon>
        <taxon>Bacteroidota</taxon>
        <taxon>Cytophagia</taxon>
        <taxon>Cytophagales</taxon>
        <taxon>Cytophagaceae</taxon>
        <taxon>Spirosoma</taxon>
    </lineage>
</organism>
<dbReference type="Proteomes" id="UP000477386">
    <property type="component" value="Unassembled WGS sequence"/>
</dbReference>
<name>A0A6M0IGQ5_9BACT</name>
<proteinExistence type="predicted"/>
<dbReference type="Pfam" id="PF19404">
    <property type="entry name" value="DUF5977"/>
    <property type="match status" value="1"/>
</dbReference>
<dbReference type="RefSeq" id="WP_164036597.1">
    <property type="nucleotide sequence ID" value="NZ_JAAGNZ010000001.1"/>
</dbReference>
<keyword evidence="3" id="KW-1185">Reference proteome</keyword>
<dbReference type="EMBL" id="JAAGNZ010000001">
    <property type="protein sequence ID" value="NEU67057.1"/>
    <property type="molecule type" value="Genomic_DNA"/>
</dbReference>
<accession>A0A6M0IGQ5</accession>
<evidence type="ECO:0000313" key="2">
    <source>
        <dbReference type="EMBL" id="NEU67057.1"/>
    </source>
</evidence>
<dbReference type="AlphaFoldDB" id="A0A6M0IGQ5"/>
<sequence length="685" mass="75319">MDALAPLTFLPLRFSRNPMAYTIDAVADSPNRAGLAYYLTLKKPKTYGSGDYDELITLPGREFPPRTELGATIYPGASFDVGVFIDDFLRSTAPVVGQTGIVTCGDMITPYLTRTWVEQDGVPVAGTDKTLALEYAIKGALSVEQFAGWRDQFFTTFLAQSRQFLTWQPSEKWVDTVQPEFLYYLVNFTPKPAELRLRIDIVYDDASTETITAQRMTTVSQYVVYGIPVGFVALGLPEREAATGRVVHAYSVWMANESNQRLSEVRTYYVNRDFDANVVYLLFRNSLGGYDTLRCTGQTSRTLAVSGTDGQRALDPSYLPTTAELFKKNRIAERTLTVATGLRDGDQLDYLTELVLSEDLFVVTQEGFVALSLPDSADTVLALRSDDEDLAGRVLTFRYAKNEVAYSNLPSPPTAPARPTRWLPTNPFCLIDSNGLRTGYLGAAKLELRYADDGSLVKPLRSKANVAGTEGYTPAVLSSACTTTPFVNSAVQQAGSYKRNNCGADQDATVALLTIPAGIYGAETAAQLQSRIDQALKVMDTQAYANQYGSCLANPAGYSYNVPVNHWHYRGNSPSRLGIETSGAPYMGNAWTMQGQGGSFIYPTGSNDLNFPSTDFNPDQWRLFTTGTAGASARLRLFRNGDLYLDKTFVFNPDGYEYHGLFTKTNGSSLTVASMDKLYVQLLDL</sequence>
<comment type="caution">
    <text evidence="2">The sequence shown here is derived from an EMBL/GenBank/DDBJ whole genome shotgun (WGS) entry which is preliminary data.</text>
</comment>
<feature type="domain" description="DUF5977" evidence="1">
    <location>
        <begin position="488"/>
        <end position="551"/>
    </location>
</feature>
<reference evidence="2 3" key="1">
    <citation type="submission" date="2020-02" db="EMBL/GenBank/DDBJ databases">
        <title>Draft genome sequence of two Spirosoma agri KCTC 52727 and Spirosoma terrae KCTC 52035.</title>
        <authorList>
            <person name="Rojas J."/>
            <person name="Ambika Manirajan B."/>
            <person name="Ratering S."/>
            <person name="Suarez C."/>
            <person name="Schnell S."/>
        </authorList>
    </citation>
    <scope>NUCLEOTIDE SEQUENCE [LARGE SCALE GENOMIC DNA]</scope>
    <source>
        <strain evidence="2 3">KCTC 52727</strain>
    </source>
</reference>
<protein>
    <recommendedName>
        <fullName evidence="1">DUF5977 domain-containing protein</fullName>
    </recommendedName>
</protein>
<evidence type="ECO:0000313" key="3">
    <source>
        <dbReference type="Proteomes" id="UP000477386"/>
    </source>
</evidence>
<gene>
    <name evidence="2" type="ORF">GK091_09225</name>
</gene>
<evidence type="ECO:0000259" key="1">
    <source>
        <dbReference type="Pfam" id="PF19404"/>
    </source>
</evidence>
<dbReference type="InterPro" id="IPR046020">
    <property type="entry name" value="DUF5977"/>
</dbReference>